<organism evidence="2 3">
    <name type="scientific">Tenebrio molitor</name>
    <name type="common">Yellow mealworm beetle</name>
    <dbReference type="NCBI Taxonomy" id="7067"/>
    <lineage>
        <taxon>Eukaryota</taxon>
        <taxon>Metazoa</taxon>
        <taxon>Ecdysozoa</taxon>
        <taxon>Arthropoda</taxon>
        <taxon>Hexapoda</taxon>
        <taxon>Insecta</taxon>
        <taxon>Pterygota</taxon>
        <taxon>Neoptera</taxon>
        <taxon>Endopterygota</taxon>
        <taxon>Coleoptera</taxon>
        <taxon>Polyphaga</taxon>
        <taxon>Cucujiformia</taxon>
        <taxon>Tenebrionidae</taxon>
        <taxon>Tenebrio</taxon>
    </lineage>
</organism>
<reference evidence="2" key="2">
    <citation type="submission" date="2021-08" db="EMBL/GenBank/DDBJ databases">
        <authorList>
            <person name="Eriksson T."/>
        </authorList>
    </citation>
    <scope>NUCLEOTIDE SEQUENCE</scope>
    <source>
        <strain evidence="2">Stoneville</strain>
        <tissue evidence="2">Whole head</tissue>
    </source>
</reference>
<name>A0A8J6L9N5_TENMO</name>
<protein>
    <submittedName>
        <fullName evidence="2">Uncharacterized protein</fullName>
    </submittedName>
</protein>
<gene>
    <name evidence="2" type="ORF">GEV33_011628</name>
</gene>
<evidence type="ECO:0000256" key="1">
    <source>
        <dbReference type="SAM" id="MobiDB-lite"/>
    </source>
</evidence>
<reference evidence="2" key="1">
    <citation type="journal article" date="2020" name="J Insects Food Feed">
        <title>The yellow mealworm (Tenebrio molitor) genome: a resource for the emerging insects as food and feed industry.</title>
        <authorList>
            <person name="Eriksson T."/>
            <person name="Andere A."/>
            <person name="Kelstrup H."/>
            <person name="Emery V."/>
            <person name="Picard C."/>
        </authorList>
    </citation>
    <scope>NUCLEOTIDE SEQUENCE</scope>
    <source>
        <strain evidence="2">Stoneville</strain>
        <tissue evidence="2">Whole head</tissue>
    </source>
</reference>
<dbReference type="AlphaFoldDB" id="A0A8J6L9N5"/>
<accession>A0A8J6L9N5</accession>
<keyword evidence="3" id="KW-1185">Reference proteome</keyword>
<feature type="compositionally biased region" description="Basic and acidic residues" evidence="1">
    <location>
        <begin position="150"/>
        <end position="159"/>
    </location>
</feature>
<dbReference type="Proteomes" id="UP000719412">
    <property type="component" value="Unassembled WGS sequence"/>
</dbReference>
<feature type="region of interest" description="Disordered" evidence="1">
    <location>
        <begin position="129"/>
        <end position="159"/>
    </location>
</feature>
<feature type="region of interest" description="Disordered" evidence="1">
    <location>
        <begin position="59"/>
        <end position="81"/>
    </location>
</feature>
<evidence type="ECO:0000313" key="2">
    <source>
        <dbReference type="EMBL" id="KAH0811163.1"/>
    </source>
</evidence>
<evidence type="ECO:0000313" key="3">
    <source>
        <dbReference type="Proteomes" id="UP000719412"/>
    </source>
</evidence>
<proteinExistence type="predicted"/>
<dbReference type="EMBL" id="JABDTM020026998">
    <property type="protein sequence ID" value="KAH0811163.1"/>
    <property type="molecule type" value="Genomic_DNA"/>
</dbReference>
<sequence length="159" mass="18004">MEKLQRSRDALISVRKIIRQSGRFKGKRKRRVARDPHGASCGEFSFRVEDRRDMFYQGNAQAERQEHNSVTGPKRRGSSVRVRVVHWEPTRDDDDDVARSSSHNIFAEEQLIGTVLSAGGTRSVNVKEAAVTTGKRGREPAERSGFIELRTTDGTRVRP</sequence>
<comment type="caution">
    <text evidence="2">The sequence shown here is derived from an EMBL/GenBank/DDBJ whole genome shotgun (WGS) entry which is preliminary data.</text>
</comment>